<dbReference type="InterPro" id="IPR012677">
    <property type="entry name" value="Nucleotide-bd_a/b_plait_sf"/>
</dbReference>
<evidence type="ECO:0000259" key="3">
    <source>
        <dbReference type="PROSITE" id="PS50102"/>
    </source>
</evidence>
<evidence type="ECO:0000313" key="4">
    <source>
        <dbReference type="Proteomes" id="UP000504612"/>
    </source>
</evidence>
<dbReference type="SMART" id="SM00360">
    <property type="entry name" value="RRM"/>
    <property type="match status" value="1"/>
</dbReference>
<dbReference type="SUPFAM" id="SSF54928">
    <property type="entry name" value="RNA-binding domain, RBD"/>
    <property type="match status" value="1"/>
</dbReference>
<dbReference type="InterPro" id="IPR000504">
    <property type="entry name" value="RRM_dom"/>
</dbReference>
<sequence length="934" mass="105987">MECRKCRVEKDADTSSILNVPQEATCLQKYEVDNTCSDLQMGPEYSISSQSCYLDASFLNLSKENLISSAKEEFTYVHKQQHNTSSAVETTNEININTEFSYFKNESANKCNYFDDDSQLEYHSAEEQDYVDCVCSYRQKTENSESFQEKEMVNENDVTDQQPLDKPEDTFSTSNCVVKDHYNGNEISTFSQKFKDVSCTQNQHITLSEKRNESLSMFYSIIKDSSHIKVNKKNNSKLFLTSKAEMEEKIKVKFLNDTTLKSITEEILQTSDYLNKTGNPNILCQERRLLPFPQISHNTEDSNTCAYKPSVIVNKDIYNSCEHFGNCIENCSSSELKCIVNTYHESGKNQSTINQAIDATADFRASFTTSRAINVKSPVASKAQNTVITMMSKCRPREWLAQDSEILPVIADCRSVACNTDWSYNISGNVDMIDSQVAISDTLEDCITSDATKHGWKSNSEDPLEWSNITGKYLNEIPYRMMQLSKEISCLPNCCKETLQTAIKAETELLNLRYQMFYQHCWQTCRLFMKEKENISSSPLGTRKSVSEMLLSQDNEVSLLHLITSQKNENSDSHLCLSKIEEKENSLEEKSSLNTQEISEEWLDATENLTTLESSVLCANTLERSPKETQTIERRKKELKNNYFVYVDGLNSSVSEVDLWIHFQKYNVSEVWVCEYSKNYRYASLTFKTACDAKLAVKEMNGREIKGKAIKVQLERTIGEKGIQENQNCMKQKFENHEPLSKKRTNYQKNSDLILEAPAVMSATLILPPDDPFTLKMSDVSKDDLKSSLPALPLANVFRPASGSSEVLLCASGSSKVPNSDIVFSSPKKASFEVDQKDIADSLLPFGSIQFTPNPSSTFITPNTLNLRSFRKVVKKLEELYPQITRDNILAALVEIKENKSQLSGLPLSTIIQMTSSLLNKKWASQSEKKESEK</sequence>
<keyword evidence="1" id="KW-0694">RNA-binding</keyword>
<name>A0A6J1UM93_9SAUR</name>
<proteinExistence type="predicted"/>
<dbReference type="GeneID" id="113415633"/>
<dbReference type="AlphaFoldDB" id="A0A6J1UM93"/>
<dbReference type="GO" id="GO:0003723">
    <property type="term" value="F:RNA binding"/>
    <property type="evidence" value="ECO:0007669"/>
    <property type="project" value="UniProtKB-UniRule"/>
</dbReference>
<dbReference type="PROSITE" id="PS50102">
    <property type="entry name" value="RRM"/>
    <property type="match status" value="1"/>
</dbReference>
<feature type="domain" description="RRM" evidence="3">
    <location>
        <begin position="643"/>
        <end position="717"/>
    </location>
</feature>
<dbReference type="RefSeq" id="XP_026528919.1">
    <property type="nucleotide sequence ID" value="XM_026673134.1"/>
</dbReference>
<evidence type="ECO:0000256" key="2">
    <source>
        <dbReference type="SAM" id="MobiDB-lite"/>
    </source>
</evidence>
<dbReference type="CTD" id="375316"/>
<evidence type="ECO:0000256" key="1">
    <source>
        <dbReference type="PROSITE-ProRule" id="PRU00176"/>
    </source>
</evidence>
<dbReference type="KEGG" id="nss:113415633"/>
<dbReference type="InterPro" id="IPR035979">
    <property type="entry name" value="RBD_domain_sf"/>
</dbReference>
<accession>A0A6J1UM93</accession>
<dbReference type="Gene3D" id="3.30.70.330">
    <property type="match status" value="1"/>
</dbReference>
<evidence type="ECO:0000313" key="5">
    <source>
        <dbReference type="RefSeq" id="XP_026528919.1"/>
    </source>
</evidence>
<organism evidence="4 5">
    <name type="scientific">Notechis scutatus</name>
    <name type="common">mainland tiger snake</name>
    <dbReference type="NCBI Taxonomy" id="8663"/>
    <lineage>
        <taxon>Eukaryota</taxon>
        <taxon>Metazoa</taxon>
        <taxon>Chordata</taxon>
        <taxon>Craniata</taxon>
        <taxon>Vertebrata</taxon>
        <taxon>Euteleostomi</taxon>
        <taxon>Lepidosauria</taxon>
        <taxon>Squamata</taxon>
        <taxon>Bifurcata</taxon>
        <taxon>Unidentata</taxon>
        <taxon>Episquamata</taxon>
        <taxon>Toxicofera</taxon>
        <taxon>Serpentes</taxon>
        <taxon>Colubroidea</taxon>
        <taxon>Elapidae</taxon>
        <taxon>Hydrophiinae</taxon>
        <taxon>Notechis</taxon>
    </lineage>
</organism>
<dbReference type="Proteomes" id="UP000504612">
    <property type="component" value="Unplaced"/>
</dbReference>
<feature type="region of interest" description="Disordered" evidence="2">
    <location>
        <begin position="145"/>
        <end position="170"/>
    </location>
</feature>
<keyword evidence="4" id="KW-1185">Reference proteome</keyword>
<protein>
    <submittedName>
        <fullName evidence="5">RNA-binding protein 44</fullName>
    </submittedName>
</protein>
<dbReference type="Pfam" id="PF00076">
    <property type="entry name" value="RRM_1"/>
    <property type="match status" value="1"/>
</dbReference>
<gene>
    <name evidence="5" type="primary">RBM44</name>
</gene>
<reference evidence="5" key="1">
    <citation type="submission" date="2025-08" db="UniProtKB">
        <authorList>
            <consortium name="RefSeq"/>
        </authorList>
    </citation>
    <scope>IDENTIFICATION</scope>
</reference>